<gene>
    <name evidence="6" type="ORF">FHP88_14815</name>
</gene>
<accession>A0A558DX44</accession>
<keyword evidence="2" id="KW-0479">Metal-binding</keyword>
<dbReference type="Proteomes" id="UP000316649">
    <property type="component" value="Unassembled WGS sequence"/>
</dbReference>
<evidence type="ECO:0000256" key="4">
    <source>
        <dbReference type="ARBA" id="ARBA00023014"/>
    </source>
</evidence>
<evidence type="ECO:0000313" key="7">
    <source>
        <dbReference type="Proteomes" id="UP000316649"/>
    </source>
</evidence>
<dbReference type="GO" id="GO:0046872">
    <property type="term" value="F:metal ion binding"/>
    <property type="evidence" value="ECO:0007669"/>
    <property type="project" value="UniProtKB-KW"/>
</dbReference>
<keyword evidence="4" id="KW-0411">Iron-sulfur</keyword>
<evidence type="ECO:0000256" key="1">
    <source>
        <dbReference type="ARBA" id="ARBA00022485"/>
    </source>
</evidence>
<evidence type="ECO:0000313" key="6">
    <source>
        <dbReference type="EMBL" id="TVO70734.1"/>
    </source>
</evidence>
<dbReference type="PROSITE" id="PS00198">
    <property type="entry name" value="4FE4S_FER_1"/>
    <property type="match status" value="1"/>
</dbReference>
<dbReference type="PANTHER" id="PTHR43687:SF4">
    <property type="entry name" value="BLR5484 PROTEIN"/>
    <property type="match status" value="1"/>
</dbReference>
<dbReference type="EMBL" id="VMNH01000023">
    <property type="protein sequence ID" value="TVO70734.1"/>
    <property type="molecule type" value="Genomic_DNA"/>
</dbReference>
<keyword evidence="7" id="KW-1185">Reference proteome</keyword>
<keyword evidence="1" id="KW-0004">4Fe-4S</keyword>
<proteinExistence type="predicted"/>
<dbReference type="PROSITE" id="PS51379">
    <property type="entry name" value="4FE4S_FER_2"/>
    <property type="match status" value="3"/>
</dbReference>
<evidence type="ECO:0000256" key="3">
    <source>
        <dbReference type="ARBA" id="ARBA00023004"/>
    </source>
</evidence>
<dbReference type="PANTHER" id="PTHR43687">
    <property type="entry name" value="ADENYLYLSULFATE REDUCTASE, BETA SUBUNIT"/>
    <property type="match status" value="1"/>
</dbReference>
<dbReference type="OrthoDB" id="9808559at2"/>
<reference evidence="6 7" key="1">
    <citation type="submission" date="2019-07" db="EMBL/GenBank/DDBJ databases">
        <title>The pathways for chlorine oxyanion respiration interact through the shared metabolite chlorate.</title>
        <authorList>
            <person name="Barnum T.P."/>
            <person name="Cheng Y."/>
            <person name="Hill K.A."/>
            <person name="Lucas L.N."/>
            <person name="Carlson H.K."/>
            <person name="Coates J.D."/>
        </authorList>
    </citation>
    <scope>NUCLEOTIDE SEQUENCE [LARGE SCALE GENOMIC DNA]</scope>
    <source>
        <strain evidence="6 7">BK-1</strain>
    </source>
</reference>
<protein>
    <submittedName>
        <fullName evidence="6">4Fe-4S ferredoxin</fullName>
    </submittedName>
</protein>
<dbReference type="Pfam" id="PF12838">
    <property type="entry name" value="Fer4_7"/>
    <property type="match status" value="1"/>
</dbReference>
<dbReference type="GO" id="GO:0051539">
    <property type="term" value="F:4 iron, 4 sulfur cluster binding"/>
    <property type="evidence" value="ECO:0007669"/>
    <property type="project" value="UniProtKB-KW"/>
</dbReference>
<sequence>MSDQITDSRKVRNAKAKEAALSAAQQVVLEPTDLVEFQSRGRVIVIGNVEAMEFAPRLTAPLQPQLLLLEGEELPGVPVISQGGRSVQITGHLGAFTVQLGEAGKPNAETLSADLILDLGLEPQLTMPMKPPGYIVAKTDELSLIEADEQLRDLVGVFDKPRYFNYDASICAHKRSGHVACTRCIEACPAEAISSLLEKVTVDSNRCQGGGVCATVCPSGAMRYSYPQAKDTLEQIRLMLKHYREAGGIDPIVVFTTQDEVTDIPLQGNHLPIRIEELASVGLEVWLSALAYGASSVWLLEDDAMPQRVLDALQQQFVTAQELLSAMGYPSSALRLVDKQAVECSGPEVHMPAIKQANFSGLGGKRPTAYMAIDHLFEQAARARPMASLSVGAPFGMAQVDASACTLCLSCVGACPGKALLAGQDAPQLRFIEANCIQCGMCTRTCPEDAIWITPRLLFDREARAKIRLLHEEPPFCCTECGKPFATRSVIENMLKKLEGHWMFKDARSRNRLTLCQDCRVVDIAQDPEAMAQGMMGETLQ</sequence>
<comment type="caution">
    <text evidence="6">The sequence shown here is derived from an EMBL/GenBank/DDBJ whole genome shotgun (WGS) entry which is preliminary data.</text>
</comment>
<dbReference type="InterPro" id="IPR017900">
    <property type="entry name" value="4Fe4S_Fe_S_CS"/>
</dbReference>
<feature type="domain" description="4Fe-4S ferredoxin-type" evidence="5">
    <location>
        <begin position="427"/>
        <end position="456"/>
    </location>
</feature>
<feature type="domain" description="4Fe-4S ferredoxin-type" evidence="5">
    <location>
        <begin position="396"/>
        <end position="425"/>
    </location>
</feature>
<dbReference type="InterPro" id="IPR050572">
    <property type="entry name" value="Fe-S_Ferredoxin"/>
</dbReference>
<dbReference type="Pfam" id="PF13187">
    <property type="entry name" value="Fer4_9"/>
    <property type="match status" value="1"/>
</dbReference>
<feature type="domain" description="4Fe-4S ferredoxin-type" evidence="5">
    <location>
        <begin position="198"/>
        <end position="227"/>
    </location>
</feature>
<name>A0A558DX44_9GAMM</name>
<keyword evidence="3" id="KW-0408">Iron</keyword>
<dbReference type="AlphaFoldDB" id="A0A558DX44"/>
<organism evidence="6 7">
    <name type="scientific">Sedimenticola selenatireducens</name>
    <dbReference type="NCBI Taxonomy" id="191960"/>
    <lineage>
        <taxon>Bacteria</taxon>
        <taxon>Pseudomonadati</taxon>
        <taxon>Pseudomonadota</taxon>
        <taxon>Gammaproteobacteria</taxon>
        <taxon>Chromatiales</taxon>
        <taxon>Sedimenticolaceae</taxon>
        <taxon>Sedimenticola</taxon>
    </lineage>
</organism>
<dbReference type="InterPro" id="IPR017896">
    <property type="entry name" value="4Fe4S_Fe-S-bd"/>
</dbReference>
<evidence type="ECO:0000256" key="2">
    <source>
        <dbReference type="ARBA" id="ARBA00022723"/>
    </source>
</evidence>
<dbReference type="SUPFAM" id="SSF54862">
    <property type="entry name" value="4Fe-4S ferredoxins"/>
    <property type="match status" value="1"/>
</dbReference>
<dbReference type="Gene3D" id="3.30.70.20">
    <property type="match status" value="2"/>
</dbReference>
<evidence type="ECO:0000259" key="5">
    <source>
        <dbReference type="PROSITE" id="PS51379"/>
    </source>
</evidence>
<dbReference type="RefSeq" id="WP_144359871.1">
    <property type="nucleotide sequence ID" value="NZ_VMNH01000023.1"/>
</dbReference>